<dbReference type="Pfam" id="PF06283">
    <property type="entry name" value="ThuA"/>
    <property type="match status" value="1"/>
</dbReference>
<dbReference type="PANTHER" id="PTHR40469">
    <property type="entry name" value="SECRETED GLYCOSYL HYDROLASE"/>
    <property type="match status" value="1"/>
</dbReference>
<dbReference type="SUPFAM" id="SSF52317">
    <property type="entry name" value="Class I glutamine amidotransferase-like"/>
    <property type="match status" value="1"/>
</dbReference>
<gene>
    <name evidence="2" type="ORF">U9M73_10525</name>
</gene>
<dbReference type="PANTHER" id="PTHR40469:SF2">
    <property type="entry name" value="GALACTOSE-BINDING DOMAIN-LIKE SUPERFAMILY PROTEIN"/>
    <property type="match status" value="1"/>
</dbReference>
<proteinExistence type="predicted"/>
<keyword evidence="3" id="KW-1185">Reference proteome</keyword>
<name>A0ABU5PKT8_9BACL</name>
<accession>A0ABU5PKT8</accession>
<evidence type="ECO:0000313" key="2">
    <source>
        <dbReference type="EMBL" id="MEA3570432.1"/>
    </source>
</evidence>
<dbReference type="EMBL" id="JAYERP010000001">
    <property type="protein sequence ID" value="MEA3570432.1"/>
    <property type="molecule type" value="Genomic_DNA"/>
</dbReference>
<dbReference type="RefSeq" id="WP_009224236.1">
    <property type="nucleotide sequence ID" value="NZ_CBCSKM010000013.1"/>
</dbReference>
<evidence type="ECO:0000259" key="1">
    <source>
        <dbReference type="Pfam" id="PF06283"/>
    </source>
</evidence>
<comment type="caution">
    <text evidence="2">The sequence shown here is derived from an EMBL/GenBank/DDBJ whole genome shotgun (WGS) entry which is preliminary data.</text>
</comment>
<evidence type="ECO:0000313" key="3">
    <source>
        <dbReference type="Proteomes" id="UP001292216"/>
    </source>
</evidence>
<protein>
    <submittedName>
        <fullName evidence="2">ThuA domain-containing protein</fullName>
    </submittedName>
</protein>
<dbReference type="Gene3D" id="3.40.50.880">
    <property type="match status" value="1"/>
</dbReference>
<organism evidence="2 3">
    <name type="scientific">Paenibacillus phoenicis</name>
    <dbReference type="NCBI Taxonomy" id="554117"/>
    <lineage>
        <taxon>Bacteria</taxon>
        <taxon>Bacillati</taxon>
        <taxon>Bacillota</taxon>
        <taxon>Bacilli</taxon>
        <taxon>Bacillales</taxon>
        <taxon>Paenibacillaceae</taxon>
        <taxon>Paenibacillus</taxon>
    </lineage>
</organism>
<dbReference type="Proteomes" id="UP001292216">
    <property type="component" value="Unassembled WGS sequence"/>
</dbReference>
<reference evidence="2 3" key="1">
    <citation type="submission" date="2023-12" db="EMBL/GenBank/DDBJ databases">
        <title>Whole genome sequencing of Paenibacillus phoenicis isolated from the Phoenix Mars Lander spacecraft assembly facility.</title>
        <authorList>
            <person name="Garcia A."/>
            <person name="Venkateswaran K."/>
        </authorList>
    </citation>
    <scope>NUCLEOTIDE SEQUENCE [LARGE SCALE GENOMIC DNA]</scope>
    <source>
        <strain evidence="2 3">3PO2SA</strain>
    </source>
</reference>
<sequence>MSHVRKQALVIGNNADAPYHPLNAVQERLQQILKEDFELTVSLDYDQLAGDALENYDLCISYTDRWEEAVSAEQAAGLLTYVANGGGLLVVHNGISLQVRPELAQLIGAKFTEHPPYTELEFGVAADFGNASHPVVEGIEPFTLAEEPYRFEFDPFCAKKVLLTYRHEGQEWPAAWAHSYGLGKVVFLMPGHHLPSFQHPEVAKLLRGGAKWAAKAK</sequence>
<dbReference type="InterPro" id="IPR029010">
    <property type="entry name" value="ThuA-like"/>
</dbReference>
<dbReference type="InterPro" id="IPR029062">
    <property type="entry name" value="Class_I_gatase-like"/>
</dbReference>
<feature type="domain" description="ThuA-like" evidence="1">
    <location>
        <begin position="8"/>
        <end position="213"/>
    </location>
</feature>